<evidence type="ECO:0000313" key="3">
    <source>
        <dbReference type="Proteomes" id="UP001401887"/>
    </source>
</evidence>
<evidence type="ECO:0000256" key="1">
    <source>
        <dbReference type="SAM" id="SignalP"/>
    </source>
</evidence>
<gene>
    <name evidence="2" type="ORF">Dcar01_03760</name>
</gene>
<proteinExistence type="predicted"/>
<dbReference type="Pfam" id="PF11303">
    <property type="entry name" value="DUF3105"/>
    <property type="match status" value="1"/>
</dbReference>
<accession>A0ABP9WCD6</accession>
<dbReference type="InterPro" id="IPR021454">
    <property type="entry name" value="DUF3105"/>
</dbReference>
<comment type="caution">
    <text evidence="2">The sequence shown here is derived from an EMBL/GenBank/DDBJ whole genome shotgun (WGS) entry which is preliminary data.</text>
</comment>
<reference evidence="2 3" key="1">
    <citation type="submission" date="2024-02" db="EMBL/GenBank/DDBJ databases">
        <title>Deinococcus carri NBRC 110142.</title>
        <authorList>
            <person name="Ichikawa N."/>
            <person name="Katano-Makiyama Y."/>
            <person name="Hidaka K."/>
        </authorList>
    </citation>
    <scope>NUCLEOTIDE SEQUENCE [LARGE SCALE GENOMIC DNA]</scope>
    <source>
        <strain evidence="2 3">NBRC 110142</strain>
    </source>
</reference>
<feature type="signal peptide" evidence="1">
    <location>
        <begin position="1"/>
        <end position="19"/>
    </location>
</feature>
<keyword evidence="1" id="KW-0732">Signal</keyword>
<name>A0ABP9WCD6_9DEIO</name>
<feature type="chain" id="PRO_5046535488" description="DUF3105 domain-containing protein" evidence="1">
    <location>
        <begin position="20"/>
        <end position="166"/>
    </location>
</feature>
<dbReference type="Proteomes" id="UP001401887">
    <property type="component" value="Unassembled WGS sequence"/>
</dbReference>
<organism evidence="2 3">
    <name type="scientific">Deinococcus carri</name>
    <dbReference type="NCBI Taxonomy" id="1211323"/>
    <lineage>
        <taxon>Bacteria</taxon>
        <taxon>Thermotogati</taxon>
        <taxon>Deinococcota</taxon>
        <taxon>Deinococci</taxon>
        <taxon>Deinococcales</taxon>
        <taxon>Deinococcaceae</taxon>
        <taxon>Deinococcus</taxon>
    </lineage>
</organism>
<sequence>MKRLILLTLSVLLSACNQGSGEIQGIKTFQNEGGTHQEGRIAYAQTPPAGGPHNPAWQNCGVYNRPLYDEYAVHSLEHGAVWITYRAGLPAEQVEALKKLVDGRTYALLSPHETQTAPVVLSAWNRQLEVQDASDPRIKPFLQQYEQGGEAPEVGASCSGAYGGTV</sequence>
<protein>
    <recommendedName>
        <fullName evidence="4">DUF3105 domain-containing protein</fullName>
    </recommendedName>
</protein>
<keyword evidence="3" id="KW-1185">Reference proteome</keyword>
<evidence type="ECO:0000313" key="2">
    <source>
        <dbReference type="EMBL" id="GAA5514996.1"/>
    </source>
</evidence>
<dbReference type="PROSITE" id="PS51257">
    <property type="entry name" value="PROKAR_LIPOPROTEIN"/>
    <property type="match status" value="1"/>
</dbReference>
<evidence type="ECO:0008006" key="4">
    <source>
        <dbReference type="Google" id="ProtNLM"/>
    </source>
</evidence>
<dbReference type="EMBL" id="BAABRP010000031">
    <property type="protein sequence ID" value="GAA5514996.1"/>
    <property type="molecule type" value="Genomic_DNA"/>
</dbReference>
<dbReference type="RefSeq" id="WP_345468349.1">
    <property type="nucleotide sequence ID" value="NZ_BAABRP010000031.1"/>
</dbReference>